<dbReference type="HOGENOM" id="CLU_040400_3_1_6"/>
<evidence type="ECO:0000259" key="1">
    <source>
        <dbReference type="PROSITE" id="PS51707"/>
    </source>
</evidence>
<feature type="domain" description="CYTH" evidence="1">
    <location>
        <begin position="1"/>
        <end position="202"/>
    </location>
</feature>
<dbReference type="AlphaFoldDB" id="V2URU7"/>
<dbReference type="OrthoDB" id="3034217at2"/>
<accession>V2URU7</accession>
<dbReference type="PANTHER" id="PTHR39569:SF1">
    <property type="entry name" value="INORGANIC TRIPHOSPHATASE"/>
    <property type="match status" value="1"/>
</dbReference>
<sequence>MHEIELKLQIPEQKRAAIVKAFETKTTQHIELHARYFDTADSKLAAHQIAIRIRKEGNFWVQTLKGAGENPLQRYEHEVNLGESTQAPELDLSVYKEEPHALKLLKNALGDDFNGLILKFETIVQRAYRVVQFNDSKIEICLDRGVVQNIDEQRQIYEVEFELKQGQISDLIQLTQQWVKKYHIWLDVRSKAERGNLLAQKLQVSPATTASPVKYDKKAQPDLILKQLIAAALRHALPNFAAIADQIAEPAHYYQAYLALRQLASSLQLFQDFAPAALIQHVAQLQHLLKTTHQAYLATTLYPAILLHAEHAETADLELHHANHVFTQTGCTLLVLELLAFSLNGADAEPPRKVKSSIKKQFKQQIEQFTADFANFAQLDVAEKCQVLSHIQCWGDALALCTPFTIKKHLALYVELQPELNESLDIWVAQQHAYKYLVSAEQQYFVLGWLANQIPSQQAHLEITIKKLLKKLDV</sequence>
<dbReference type="GO" id="GO:0050355">
    <property type="term" value="F:inorganic triphosphate phosphatase activity"/>
    <property type="evidence" value="ECO:0007669"/>
    <property type="project" value="InterPro"/>
</dbReference>
<dbReference type="PANTHER" id="PTHR39569">
    <property type="entry name" value="INORGANIC TRIPHOSPHATASE"/>
    <property type="match status" value="1"/>
</dbReference>
<keyword evidence="3" id="KW-1185">Reference proteome</keyword>
<dbReference type="InterPro" id="IPR023577">
    <property type="entry name" value="CYTH_domain"/>
</dbReference>
<name>V2URU7_9GAMM</name>
<dbReference type="PATRIC" id="fig|1341683.3.peg.1814"/>
<dbReference type="Proteomes" id="UP000018418">
    <property type="component" value="Unassembled WGS sequence"/>
</dbReference>
<dbReference type="STRING" id="396323.VH98_01835"/>
<dbReference type="PROSITE" id="PS51707">
    <property type="entry name" value="CYTH"/>
    <property type="match status" value="1"/>
</dbReference>
<reference evidence="2 3" key="1">
    <citation type="submission" date="2013-10" db="EMBL/GenBank/DDBJ databases">
        <title>The Genome Sequence of Acinetobacter brisouii CIP 110357.</title>
        <authorList>
            <consortium name="The Broad Institute Genomics Platform"/>
            <consortium name="The Broad Institute Genome Sequencing Center for Infectious Disease"/>
            <person name="Cerqueira G."/>
            <person name="Feldgarden M."/>
            <person name="Courvalin P."/>
            <person name="Grillot-Courvalin C."/>
            <person name="Clermont D."/>
            <person name="Rocha E."/>
            <person name="Yoon E.-J."/>
            <person name="Nemec A."/>
            <person name="Young S.K."/>
            <person name="Zeng Q."/>
            <person name="Gargeya S."/>
            <person name="Fitzgerald M."/>
            <person name="Abouelleil A."/>
            <person name="Alvarado L."/>
            <person name="Berlin A.M."/>
            <person name="Chapman S.B."/>
            <person name="Gainer-Dewar J."/>
            <person name="Goldberg J."/>
            <person name="Gnerre S."/>
            <person name="Griggs A."/>
            <person name="Gujja S."/>
            <person name="Hansen M."/>
            <person name="Howarth C."/>
            <person name="Imamovic A."/>
            <person name="Ireland A."/>
            <person name="Larimer J."/>
            <person name="McCowan C."/>
            <person name="Murphy C."/>
            <person name="Pearson M."/>
            <person name="Poon T.W."/>
            <person name="Priest M."/>
            <person name="Roberts A."/>
            <person name="Saif S."/>
            <person name="Shea T."/>
            <person name="Sykes S."/>
            <person name="Wortman J."/>
            <person name="Nusbaum C."/>
            <person name="Birren B."/>
        </authorList>
    </citation>
    <scope>NUCLEOTIDE SEQUENCE [LARGE SCALE GENOMIC DNA]</scope>
    <source>
        <strain evidence="2 3">CIP 110357</strain>
    </source>
</reference>
<dbReference type="InterPro" id="IPR039013">
    <property type="entry name" value="YgiF"/>
</dbReference>
<organism evidence="2 3">
    <name type="scientific">Acinetobacter brisouii CIP 110357</name>
    <dbReference type="NCBI Taxonomy" id="1341683"/>
    <lineage>
        <taxon>Bacteria</taxon>
        <taxon>Pseudomonadati</taxon>
        <taxon>Pseudomonadota</taxon>
        <taxon>Gammaproteobacteria</taxon>
        <taxon>Moraxellales</taxon>
        <taxon>Moraxellaceae</taxon>
        <taxon>Acinetobacter</taxon>
    </lineage>
</organism>
<protein>
    <recommendedName>
        <fullName evidence="1">CYTH domain-containing protein</fullName>
    </recommendedName>
</protein>
<dbReference type="Gene3D" id="2.40.320.10">
    <property type="entry name" value="Hypothetical Protein Pfu-838710-001"/>
    <property type="match status" value="1"/>
</dbReference>
<dbReference type="InterPro" id="IPR033469">
    <property type="entry name" value="CYTH-like_dom_sf"/>
</dbReference>
<evidence type="ECO:0000313" key="2">
    <source>
        <dbReference type="EMBL" id="ESK51316.1"/>
    </source>
</evidence>
<dbReference type="SUPFAM" id="SSF55154">
    <property type="entry name" value="CYTH-like phosphatases"/>
    <property type="match status" value="1"/>
</dbReference>
<comment type="caution">
    <text evidence="2">The sequence shown here is derived from an EMBL/GenBank/DDBJ whole genome shotgun (WGS) entry which is preliminary data.</text>
</comment>
<dbReference type="GO" id="GO:0046872">
    <property type="term" value="F:metal ion binding"/>
    <property type="evidence" value="ECO:0007669"/>
    <property type="project" value="TreeGrafter"/>
</dbReference>
<gene>
    <name evidence="2" type="ORF">P255_01826</name>
</gene>
<evidence type="ECO:0000313" key="3">
    <source>
        <dbReference type="Proteomes" id="UP000018418"/>
    </source>
</evidence>
<dbReference type="Pfam" id="PF01928">
    <property type="entry name" value="CYTH"/>
    <property type="match status" value="1"/>
</dbReference>
<dbReference type="CDD" id="cd07756">
    <property type="entry name" value="CYTH-like_Pase_CHAD"/>
    <property type="match status" value="1"/>
</dbReference>
<proteinExistence type="predicted"/>
<dbReference type="EMBL" id="AYEU01000006">
    <property type="protein sequence ID" value="ESK51316.1"/>
    <property type="molecule type" value="Genomic_DNA"/>
</dbReference>
<dbReference type="SMART" id="SM01118">
    <property type="entry name" value="CYTH"/>
    <property type="match status" value="1"/>
</dbReference>
<dbReference type="RefSeq" id="WP_004900098.1">
    <property type="nucleotide sequence ID" value="NZ_BBTI01000002.1"/>
</dbReference>